<keyword evidence="2" id="KW-0255">Endonuclease</keyword>
<evidence type="ECO:0000313" key="2">
    <source>
        <dbReference type="EMBL" id="MBM7810504.1"/>
    </source>
</evidence>
<dbReference type="CDD" id="cd00085">
    <property type="entry name" value="HNHc"/>
    <property type="match status" value="1"/>
</dbReference>
<comment type="caution">
    <text evidence="2">The sequence shown here is derived from an EMBL/GenBank/DDBJ whole genome shotgun (WGS) entry which is preliminary data.</text>
</comment>
<feature type="domain" description="HNH nuclease" evidence="1">
    <location>
        <begin position="17"/>
        <end position="69"/>
    </location>
</feature>
<evidence type="ECO:0000259" key="1">
    <source>
        <dbReference type="Pfam" id="PF13391"/>
    </source>
</evidence>
<dbReference type="Proteomes" id="UP001195724">
    <property type="component" value="Unassembled WGS sequence"/>
</dbReference>
<accession>A0ABS2S2P8</accession>
<evidence type="ECO:0000313" key="3">
    <source>
        <dbReference type="Proteomes" id="UP001195724"/>
    </source>
</evidence>
<protein>
    <submittedName>
        <fullName evidence="2">Restriction endonuclease</fullName>
    </submittedName>
</protein>
<reference evidence="2 3" key="1">
    <citation type="submission" date="2021-01" db="EMBL/GenBank/DDBJ databases">
        <title>Sequencing the genomes of 1000 actinobacteria strains.</title>
        <authorList>
            <person name="Klenk H.-P."/>
        </authorList>
    </citation>
    <scope>NUCLEOTIDE SEQUENCE [LARGE SCALE GENOMIC DNA]</scope>
    <source>
        <strain evidence="2 3">DSM 44581</strain>
    </source>
</reference>
<proteinExistence type="predicted"/>
<dbReference type="EMBL" id="JAFBCL010000001">
    <property type="protein sequence ID" value="MBM7810504.1"/>
    <property type="molecule type" value="Genomic_DNA"/>
</dbReference>
<name>A0ABS2S2P8_9PSEU</name>
<dbReference type="InterPro" id="IPR003615">
    <property type="entry name" value="HNH_nuc"/>
</dbReference>
<keyword evidence="3" id="KW-1185">Reference proteome</keyword>
<organism evidence="2 3">
    <name type="scientific">Saccharothrix algeriensis</name>
    <dbReference type="NCBI Taxonomy" id="173560"/>
    <lineage>
        <taxon>Bacteria</taxon>
        <taxon>Bacillati</taxon>
        <taxon>Actinomycetota</taxon>
        <taxon>Actinomycetes</taxon>
        <taxon>Pseudonocardiales</taxon>
        <taxon>Pseudonocardiaceae</taxon>
        <taxon>Saccharothrix</taxon>
    </lineage>
</organism>
<dbReference type="Pfam" id="PF13391">
    <property type="entry name" value="HNH_2"/>
    <property type="match status" value="1"/>
</dbReference>
<keyword evidence="2" id="KW-0540">Nuclease</keyword>
<dbReference type="GO" id="GO:0004519">
    <property type="term" value="F:endonuclease activity"/>
    <property type="evidence" value="ECO:0007669"/>
    <property type="project" value="UniProtKB-KW"/>
</dbReference>
<keyword evidence="2" id="KW-0378">Hydrolase</keyword>
<sequence length="89" mass="9673">MKRHRIPLPHGSWDRQCAFCGFDGQLGAATVGVEAAHIRWFAFDGPDTPDNGLALCSLHHKLFDHGALGLAQDLRITVSAKFTSRTTTG</sequence>
<gene>
    <name evidence="2" type="ORF">JOE68_001369</name>
</gene>